<protein>
    <recommendedName>
        <fullName evidence="6 22">Penicillin-binding protein 1B</fullName>
        <shortName evidence="23">PBP-1b</shortName>
        <shortName evidence="23">PBP1b</shortName>
    </recommendedName>
    <alternativeName>
        <fullName evidence="19 23">Murein polymerase</fullName>
    </alternativeName>
</protein>
<evidence type="ECO:0000256" key="21">
    <source>
        <dbReference type="ARBA" id="ARBA00049902"/>
    </source>
</evidence>
<feature type="region of interest" description="Disordered" evidence="25">
    <location>
        <begin position="1"/>
        <end position="20"/>
    </location>
</feature>
<proteinExistence type="inferred from homology"/>
<dbReference type="Pfam" id="PF14814">
    <property type="entry name" value="UB2H"/>
    <property type="match status" value="1"/>
</dbReference>
<organism evidence="29 30">
    <name type="scientific">Neptunicella marina</name>
    <dbReference type="NCBI Taxonomy" id="2125989"/>
    <lineage>
        <taxon>Bacteria</taxon>
        <taxon>Pseudomonadati</taxon>
        <taxon>Pseudomonadota</taxon>
        <taxon>Gammaproteobacteria</taxon>
        <taxon>Alteromonadales</taxon>
        <taxon>Alteromonadaceae</taxon>
        <taxon>Neptunicella</taxon>
    </lineage>
</organism>
<comment type="similarity">
    <text evidence="5 23">In the N-terminal section; belongs to the glycosyltransferase 51 family.</text>
</comment>
<evidence type="ECO:0000256" key="20">
    <source>
        <dbReference type="ARBA" id="ARBA00034000"/>
    </source>
</evidence>
<keyword evidence="10 23" id="KW-0328">Glycosyltransferase</keyword>
<dbReference type="RefSeq" id="WP_186505631.1">
    <property type="nucleotide sequence ID" value="NZ_JACNEP010000003.1"/>
</dbReference>
<keyword evidence="14 23" id="KW-0573">Peptidoglycan synthesis</keyword>
<comment type="catalytic activity">
    <reaction evidence="21">
        <text>[GlcNAc-(1-&gt;4)-Mur2Ac(oyl-L-Ala-gamma-D-Glu-L-Lys-D-Ala-D-Ala)](n)-di-trans,octa-cis-undecaprenyl diphosphate + beta-D-GlcNAc-(1-&gt;4)-Mur2Ac(oyl-L-Ala-gamma-D-Glu-L-Lys-D-Ala-D-Ala)-di-trans,octa-cis-undecaprenyl diphosphate = [GlcNAc-(1-&gt;4)-Mur2Ac(oyl-L-Ala-gamma-D-Glu-L-Lys-D-Ala-D-Ala)](n+1)-di-trans,octa-cis-undecaprenyl diphosphate + di-trans,octa-cis-undecaprenyl diphosphate + H(+)</text>
        <dbReference type="Rhea" id="RHEA:23708"/>
        <dbReference type="Rhea" id="RHEA-COMP:9602"/>
        <dbReference type="Rhea" id="RHEA-COMP:9603"/>
        <dbReference type="ChEBI" id="CHEBI:15378"/>
        <dbReference type="ChEBI" id="CHEBI:58405"/>
        <dbReference type="ChEBI" id="CHEBI:60033"/>
        <dbReference type="ChEBI" id="CHEBI:78435"/>
        <dbReference type="EC" id="2.4.99.28"/>
    </reaction>
</comment>
<dbReference type="Gene3D" id="3.40.710.10">
    <property type="entry name" value="DD-peptidase/beta-lactamase superfamily"/>
    <property type="match status" value="1"/>
</dbReference>
<keyword evidence="18 23" id="KW-0961">Cell wall biogenesis/degradation</keyword>
<sequence>MSKKHSSSQTVKTKKTTRATTKKRFHPVRWVFRHKWQLLLVITALVVAYSVYLDAIIQSRFNGNKWEVPAQIYARPLSLYPGLEIDRQELIDELELLSYRRVERLHQSGEYAASTTQVHFVRRAFEFADGFQDEQYVAVVLADGKVQRINDLKSGQSLPYVQLEPWLISRLTTSSQEDRMLVQLDNVPSALIDALLLVEDRDFYQHYGVKPLAIIRALITNIRAGRNVQGGSTLTQQLVKNFFLSREKSILRKINEAWMSLIIEARYSKQVILQAYLNEVFLGQNGATGVHGFGLASHFYFDRPLNELNVGEIATLVGMVKGPSYYNPRRHPQRVMQRRDLILRMMMDAGYITKSEYQHQVKAKLQLASENRLAQGKHPAYMDQVKRELKQALQTPELFSAGIKVFTAMDPIAQKRAELSVRHQIPILEQRKKIQQLQGAVMVSDIHSGEIRAIVGGRQTDFQGFNRALDASRSVGSIIKPAIYLTALSNPQQFNLASLIEDEPIAMQSSGGQIWRPLNADKKFRGQVNLITALSHSLNVPTVNLGMQVGLDQVTQTLHQLGIEQSVPQYPAMLLGAVNFSPIQVNQMYQVIGNQGQLIPLHSLLAVTSNDNRLVWRANYQAQQRIDAGASYLVNYALHKVTTEGTAKTLKKLFPRINLAGKTGTTDDYRDSWFSGFDRNTVTTVWLGKDDNQSTGLTGASGALQVFKDYLQRQHPKSLVRGMPNGINIAHFDAATGAVVNPGCPDSISLPAIIDLLPAAQSCKAAVNKPQETKQAPQNKSWWQRLFGDD</sequence>
<dbReference type="UniPathway" id="UPA00219"/>
<dbReference type="Gene3D" id="3.30.2060.10">
    <property type="entry name" value="Penicillin-binding protein 1b domain"/>
    <property type="match status" value="1"/>
</dbReference>
<dbReference type="InterPro" id="IPR001460">
    <property type="entry name" value="PCN-bd_Tpept"/>
</dbReference>
<dbReference type="SUPFAM" id="SSF53955">
    <property type="entry name" value="Lysozyme-like"/>
    <property type="match status" value="1"/>
</dbReference>
<evidence type="ECO:0000256" key="9">
    <source>
        <dbReference type="ARBA" id="ARBA00022670"/>
    </source>
</evidence>
<keyword evidence="16" id="KW-0046">Antibiotic resistance</keyword>
<evidence type="ECO:0000259" key="26">
    <source>
        <dbReference type="Pfam" id="PF00905"/>
    </source>
</evidence>
<dbReference type="InterPro" id="IPR028166">
    <property type="entry name" value="UB2H"/>
</dbReference>
<keyword evidence="11 23" id="KW-0808">Transferase</keyword>
<comment type="catalytic activity">
    <reaction evidence="20">
        <text>Preferential cleavage: (Ac)2-L-Lys-D-Ala-|-D-Ala. Also transpeptidation of peptidyl-alanyl moieties that are N-acyl substituents of D-alanine.</text>
        <dbReference type="EC" id="3.4.16.4"/>
    </reaction>
</comment>
<evidence type="ECO:0000256" key="12">
    <source>
        <dbReference type="ARBA" id="ARBA00022801"/>
    </source>
</evidence>
<evidence type="ECO:0000256" key="17">
    <source>
        <dbReference type="ARBA" id="ARBA00023268"/>
    </source>
</evidence>
<dbReference type="InterPro" id="IPR012338">
    <property type="entry name" value="Beta-lactam/transpept-like"/>
</dbReference>
<keyword evidence="17" id="KW-0511">Multifunctional enzyme</keyword>
<dbReference type="GO" id="GO:0030288">
    <property type="term" value="C:outer membrane-bounded periplasmic space"/>
    <property type="evidence" value="ECO:0007669"/>
    <property type="project" value="TreeGrafter"/>
</dbReference>
<reference evidence="29" key="2">
    <citation type="submission" date="2020-08" db="EMBL/GenBank/DDBJ databases">
        <authorList>
            <person name="Lai Q."/>
        </authorList>
    </citation>
    <scope>NUCLEOTIDE SEQUENCE</scope>
    <source>
        <strain evidence="29">S27-2</strain>
    </source>
</reference>
<feature type="domain" description="Bifunctional transglycosylase second" evidence="28">
    <location>
        <begin position="79"/>
        <end position="163"/>
    </location>
</feature>
<keyword evidence="8" id="KW-0121">Carboxypeptidase</keyword>
<dbReference type="InterPro" id="IPR036950">
    <property type="entry name" value="PBP_transglycosylase"/>
</dbReference>
<keyword evidence="12" id="KW-0378">Hydrolase</keyword>
<evidence type="ECO:0000256" key="15">
    <source>
        <dbReference type="ARBA" id="ARBA00023136"/>
    </source>
</evidence>
<comment type="caution">
    <text evidence="29">The sequence shown here is derived from an EMBL/GenBank/DDBJ whole genome shotgun (WGS) entry which is preliminary data.</text>
</comment>
<evidence type="ECO:0000256" key="7">
    <source>
        <dbReference type="ARBA" id="ARBA00022475"/>
    </source>
</evidence>
<dbReference type="SUPFAM" id="SSF56601">
    <property type="entry name" value="beta-lactamase/transpeptidase-like"/>
    <property type="match status" value="1"/>
</dbReference>
<keyword evidence="7" id="KW-1003">Cell membrane</keyword>
<evidence type="ECO:0000256" key="24">
    <source>
        <dbReference type="PIRSR" id="PIRSR002799-1"/>
    </source>
</evidence>
<evidence type="ECO:0000256" key="16">
    <source>
        <dbReference type="ARBA" id="ARBA00023251"/>
    </source>
</evidence>
<dbReference type="InterPro" id="IPR050396">
    <property type="entry name" value="Glycosyltr_51/Transpeptidase"/>
</dbReference>
<dbReference type="GO" id="GO:0008360">
    <property type="term" value="P:regulation of cell shape"/>
    <property type="evidence" value="ECO:0007669"/>
    <property type="project" value="UniProtKB-UniRule"/>
</dbReference>
<evidence type="ECO:0000313" key="29">
    <source>
        <dbReference type="EMBL" id="MBC3765152.1"/>
    </source>
</evidence>
<feature type="active site" description="Acyl-ester intermediate; for transpeptidase activity" evidence="24">
    <location>
        <position position="477"/>
    </location>
</feature>
<evidence type="ECO:0000256" key="23">
    <source>
        <dbReference type="PIRNR" id="PIRNR002799"/>
    </source>
</evidence>
<dbReference type="PANTHER" id="PTHR32282:SF11">
    <property type="entry name" value="PENICILLIN-BINDING PROTEIN 1B"/>
    <property type="match status" value="1"/>
</dbReference>
<reference evidence="29" key="1">
    <citation type="journal article" date="2018" name="Int. J. Syst. Evol. Microbiol.">
        <title>Neptunicella marina gen. nov., sp. nov., isolated from surface seawater.</title>
        <authorList>
            <person name="Liu X."/>
            <person name="Lai Q."/>
            <person name="Du Y."/>
            <person name="Zhang X."/>
            <person name="Liu Z."/>
            <person name="Sun F."/>
            <person name="Shao Z."/>
        </authorList>
    </citation>
    <scope>NUCLEOTIDE SEQUENCE</scope>
    <source>
        <strain evidence="29">S27-2</strain>
    </source>
</reference>
<evidence type="ECO:0000256" key="14">
    <source>
        <dbReference type="ARBA" id="ARBA00022984"/>
    </source>
</evidence>
<dbReference type="InterPro" id="IPR023346">
    <property type="entry name" value="Lysozyme-like_dom_sf"/>
</dbReference>
<dbReference type="NCBIfam" id="TIGR02071">
    <property type="entry name" value="PBP_1b"/>
    <property type="match status" value="1"/>
</dbReference>
<comment type="similarity">
    <text evidence="4 23">In the C-terminal section; belongs to the transpeptidase family.</text>
</comment>
<dbReference type="InterPro" id="IPR001264">
    <property type="entry name" value="Glyco_trans_51"/>
</dbReference>
<dbReference type="Proteomes" id="UP000601768">
    <property type="component" value="Unassembled WGS sequence"/>
</dbReference>
<evidence type="ECO:0000256" key="2">
    <source>
        <dbReference type="ARBA" id="ARBA00004236"/>
    </source>
</evidence>
<comment type="subcellular location">
    <subcellularLocation>
        <location evidence="2">Cell membrane</location>
    </subcellularLocation>
</comment>
<comment type="pathway">
    <text evidence="3 23">Cell wall biogenesis; peptidoglycan biosynthesis.</text>
</comment>
<gene>
    <name evidence="29" type="primary">mrcB</name>
    <name evidence="29" type="ORF">H8B19_04650</name>
</gene>
<evidence type="ECO:0000256" key="25">
    <source>
        <dbReference type="SAM" id="MobiDB-lite"/>
    </source>
</evidence>
<dbReference type="PIRSF" id="PIRSF002799">
    <property type="entry name" value="PBP_1b"/>
    <property type="match status" value="1"/>
</dbReference>
<dbReference type="FunFam" id="1.10.3810.10:FF:000001">
    <property type="entry name" value="Penicillin-binding protein 1A"/>
    <property type="match status" value="1"/>
</dbReference>
<dbReference type="AlphaFoldDB" id="A0A8J6ISR2"/>
<evidence type="ECO:0000256" key="6">
    <source>
        <dbReference type="ARBA" id="ARBA00018637"/>
    </source>
</evidence>
<feature type="active site" description="Proton donor; for transglycosylase activity" evidence="24">
    <location>
        <position position="199"/>
    </location>
</feature>
<keyword evidence="13 23" id="KW-0133">Cell shape</keyword>
<dbReference type="GO" id="GO:0009274">
    <property type="term" value="C:peptidoglycan-based cell wall"/>
    <property type="evidence" value="ECO:0007669"/>
    <property type="project" value="UniProtKB-UniRule"/>
</dbReference>
<name>A0A8J6ISR2_9ALTE</name>
<keyword evidence="9" id="KW-0645">Protease</keyword>
<dbReference type="InterPro" id="IPR011813">
    <property type="entry name" value="PBP_1b"/>
</dbReference>
<keyword evidence="30" id="KW-1185">Reference proteome</keyword>
<dbReference type="EMBL" id="JACNEP010000003">
    <property type="protein sequence ID" value="MBC3765152.1"/>
    <property type="molecule type" value="Genomic_DNA"/>
</dbReference>
<evidence type="ECO:0000256" key="4">
    <source>
        <dbReference type="ARBA" id="ARBA00007090"/>
    </source>
</evidence>
<dbReference type="GO" id="GO:0046677">
    <property type="term" value="P:response to antibiotic"/>
    <property type="evidence" value="ECO:0007669"/>
    <property type="project" value="UniProtKB-UniRule"/>
</dbReference>
<evidence type="ECO:0000256" key="8">
    <source>
        <dbReference type="ARBA" id="ARBA00022645"/>
    </source>
</evidence>
<evidence type="ECO:0000256" key="22">
    <source>
        <dbReference type="NCBIfam" id="TIGR02071"/>
    </source>
</evidence>
<evidence type="ECO:0000256" key="18">
    <source>
        <dbReference type="ARBA" id="ARBA00023316"/>
    </source>
</evidence>
<evidence type="ECO:0000256" key="13">
    <source>
        <dbReference type="ARBA" id="ARBA00022960"/>
    </source>
</evidence>
<accession>A0A8J6ISR2</accession>
<comment type="function">
    <text evidence="1 23">Cell wall formation. Synthesis of cross-linked peptidoglycan from the lipid intermediates. The enzyme has a penicillin-insensitive transglycosylase N-terminal domain (formation of linear glycan strands) and a penicillin-sensitive transpeptidase C-terminal domain (cross-linking of the peptide subunits).</text>
</comment>
<evidence type="ECO:0000256" key="3">
    <source>
        <dbReference type="ARBA" id="ARBA00004752"/>
    </source>
</evidence>
<dbReference type="GO" id="GO:0009252">
    <property type="term" value="P:peptidoglycan biosynthetic process"/>
    <property type="evidence" value="ECO:0007669"/>
    <property type="project" value="UniProtKB-UniRule"/>
</dbReference>
<dbReference type="Pfam" id="PF00912">
    <property type="entry name" value="Transgly"/>
    <property type="match status" value="1"/>
</dbReference>
<dbReference type="Gene3D" id="1.10.3810.10">
    <property type="entry name" value="Biosynthetic peptidoglycan transglycosylase-like"/>
    <property type="match status" value="1"/>
</dbReference>
<dbReference type="NCBIfam" id="TIGR02074">
    <property type="entry name" value="PBP_1a_fam"/>
    <property type="match status" value="1"/>
</dbReference>
<feature type="domain" description="Glycosyl transferase family 51" evidence="27">
    <location>
        <begin position="174"/>
        <end position="346"/>
    </location>
</feature>
<evidence type="ECO:0000256" key="1">
    <source>
        <dbReference type="ARBA" id="ARBA00002624"/>
    </source>
</evidence>
<evidence type="ECO:0000256" key="10">
    <source>
        <dbReference type="ARBA" id="ARBA00022676"/>
    </source>
</evidence>
<keyword evidence="15" id="KW-0472">Membrane</keyword>
<dbReference type="GO" id="GO:0071555">
    <property type="term" value="P:cell wall organization"/>
    <property type="evidence" value="ECO:0007669"/>
    <property type="project" value="UniProtKB-UniRule"/>
</dbReference>
<feature type="domain" description="Penicillin-binding protein transpeptidase" evidence="26">
    <location>
        <begin position="439"/>
        <end position="693"/>
    </location>
</feature>
<dbReference type="GO" id="GO:0009002">
    <property type="term" value="F:serine-type D-Ala-D-Ala carboxypeptidase activity"/>
    <property type="evidence" value="ECO:0007669"/>
    <property type="project" value="UniProtKB-EC"/>
</dbReference>
<evidence type="ECO:0000259" key="28">
    <source>
        <dbReference type="Pfam" id="PF14814"/>
    </source>
</evidence>
<dbReference type="GO" id="GO:0008955">
    <property type="term" value="F:peptidoglycan glycosyltransferase activity"/>
    <property type="evidence" value="ECO:0007669"/>
    <property type="project" value="UniProtKB-UniRule"/>
</dbReference>
<evidence type="ECO:0000259" key="27">
    <source>
        <dbReference type="Pfam" id="PF00912"/>
    </source>
</evidence>
<evidence type="ECO:0000313" key="30">
    <source>
        <dbReference type="Proteomes" id="UP000601768"/>
    </source>
</evidence>
<dbReference type="PANTHER" id="PTHR32282">
    <property type="entry name" value="BINDING PROTEIN TRANSPEPTIDASE, PUTATIVE-RELATED"/>
    <property type="match status" value="1"/>
</dbReference>
<dbReference type="GO" id="GO:0005886">
    <property type="term" value="C:plasma membrane"/>
    <property type="evidence" value="ECO:0007669"/>
    <property type="project" value="UniProtKB-SubCell"/>
</dbReference>
<dbReference type="GO" id="GO:0006508">
    <property type="term" value="P:proteolysis"/>
    <property type="evidence" value="ECO:0007669"/>
    <property type="project" value="UniProtKB-KW"/>
</dbReference>
<evidence type="ECO:0000256" key="19">
    <source>
        <dbReference type="ARBA" id="ARBA00032454"/>
    </source>
</evidence>
<evidence type="ECO:0000256" key="5">
    <source>
        <dbReference type="ARBA" id="ARBA00007739"/>
    </source>
</evidence>
<evidence type="ECO:0000256" key="11">
    <source>
        <dbReference type="ARBA" id="ARBA00022679"/>
    </source>
</evidence>
<dbReference type="GO" id="GO:0008658">
    <property type="term" value="F:penicillin binding"/>
    <property type="evidence" value="ECO:0007669"/>
    <property type="project" value="UniProtKB-UniRule"/>
</dbReference>
<dbReference type="Pfam" id="PF00905">
    <property type="entry name" value="Transpeptidase"/>
    <property type="match status" value="1"/>
</dbReference>